<keyword evidence="2" id="KW-1185">Reference proteome</keyword>
<dbReference type="EMBL" id="VDLU01000004">
    <property type="protein sequence ID" value="TNJ27004.1"/>
    <property type="molecule type" value="Genomic_DNA"/>
</dbReference>
<sequence length="202" mass="22518">MLRLRCIEAVDAFDIPLKQLDGKQYIKGLDGGSGRYVIQTNTACFPFYTGGIAAFVRLALRGTVMRLMLYGRADQSFVTLPVAQESLRQLAADRLGVGLSDNLPVDPGSLEQLRVSRRLPDYTATFFVTNQVSFTTLPPAIRTNLVSSLEDDPHYTYHFSGPEYAVLMPRPDGLEVRIHGLADPEHGESFCRQVLRHLQLGY</sequence>
<name>A0A4Z1SMS4_GIAMU</name>
<evidence type="ECO:0000313" key="2">
    <source>
        <dbReference type="Proteomes" id="UP000315496"/>
    </source>
</evidence>
<accession>A0A4Z1SMS4</accession>
<evidence type="ECO:0000313" key="1">
    <source>
        <dbReference type="EMBL" id="TNJ27004.1"/>
    </source>
</evidence>
<proteinExistence type="predicted"/>
<dbReference type="VEuPathDB" id="GiardiaDB:GMRT_14897"/>
<organism evidence="1 2">
    <name type="scientific">Giardia muris</name>
    <dbReference type="NCBI Taxonomy" id="5742"/>
    <lineage>
        <taxon>Eukaryota</taxon>
        <taxon>Metamonada</taxon>
        <taxon>Diplomonadida</taxon>
        <taxon>Hexamitidae</taxon>
        <taxon>Giardiinae</taxon>
        <taxon>Giardia</taxon>
    </lineage>
</organism>
<dbReference type="Proteomes" id="UP000315496">
    <property type="component" value="Chromosome 4"/>
</dbReference>
<reference evidence="1 2" key="1">
    <citation type="submission" date="2019-05" db="EMBL/GenBank/DDBJ databases">
        <title>The compact genome of Giardia muris reveals important steps in the evolution of intestinal protozoan parasites.</title>
        <authorList>
            <person name="Xu F."/>
            <person name="Jimenez-Gonzalez A."/>
            <person name="Einarsson E."/>
            <person name="Astvaldsson A."/>
            <person name="Peirasmaki D."/>
            <person name="Eckmann L."/>
            <person name="Andersson J.O."/>
            <person name="Svard S.G."/>
            <person name="Jerlstrom-Hultqvist J."/>
        </authorList>
    </citation>
    <scope>NUCLEOTIDE SEQUENCE [LARGE SCALE GENOMIC DNA]</scope>
    <source>
        <strain evidence="1 2">Roberts-Thomson</strain>
    </source>
</reference>
<gene>
    <name evidence="1" type="ORF">GMRT_14897</name>
</gene>
<dbReference type="AlphaFoldDB" id="A0A4Z1SMS4"/>
<protein>
    <submittedName>
        <fullName evidence="1">Uncharacterized protein</fullName>
    </submittedName>
</protein>
<comment type="caution">
    <text evidence="1">The sequence shown here is derived from an EMBL/GenBank/DDBJ whole genome shotgun (WGS) entry which is preliminary data.</text>
</comment>